<dbReference type="OrthoDB" id="48988at2759"/>
<feature type="region of interest" description="Disordered" evidence="3">
    <location>
        <begin position="240"/>
        <end position="259"/>
    </location>
</feature>
<comment type="similarity">
    <text evidence="2">Belongs to the aldo/keto reductase family. Aldo/keto reductase 2 subfamily.</text>
</comment>
<evidence type="ECO:0000256" key="2">
    <source>
        <dbReference type="ARBA" id="ARBA00038157"/>
    </source>
</evidence>
<dbReference type="InterPro" id="IPR050523">
    <property type="entry name" value="AKR_Detox_Biosynth"/>
</dbReference>
<feature type="compositionally biased region" description="Polar residues" evidence="3">
    <location>
        <begin position="250"/>
        <end position="259"/>
    </location>
</feature>
<organism evidence="5 6">
    <name type="scientific">Bondarzewia mesenterica</name>
    <dbReference type="NCBI Taxonomy" id="1095465"/>
    <lineage>
        <taxon>Eukaryota</taxon>
        <taxon>Fungi</taxon>
        <taxon>Dikarya</taxon>
        <taxon>Basidiomycota</taxon>
        <taxon>Agaricomycotina</taxon>
        <taxon>Agaricomycetes</taxon>
        <taxon>Russulales</taxon>
        <taxon>Bondarzewiaceae</taxon>
        <taxon>Bondarzewia</taxon>
    </lineage>
</organism>
<gene>
    <name evidence="5" type="ORF">EW146_g6282</name>
</gene>
<protein>
    <recommendedName>
        <fullName evidence="4">NADP-dependent oxidoreductase domain-containing protein</fullName>
    </recommendedName>
</protein>
<feature type="domain" description="NADP-dependent oxidoreductase" evidence="4">
    <location>
        <begin position="206"/>
        <end position="335"/>
    </location>
</feature>
<dbReference type="EMBL" id="SGPL01000310">
    <property type="protein sequence ID" value="THH13999.1"/>
    <property type="molecule type" value="Genomic_DNA"/>
</dbReference>
<dbReference type="Gene3D" id="3.20.20.100">
    <property type="entry name" value="NADP-dependent oxidoreductase domain"/>
    <property type="match status" value="1"/>
</dbReference>
<keyword evidence="1" id="KW-0560">Oxidoreductase</keyword>
<dbReference type="InterPro" id="IPR023210">
    <property type="entry name" value="NADP_OxRdtase_dom"/>
</dbReference>
<sequence>MSIGTTWGKGMGEMNKESSFKLLDAYYNAGGNFIDTACNYQDGTSEGLIGEWMELRGNRDQMVIATKYSSPWKKEDHSVSQKIHFAGNGTKCQRLAVNGSLKKLRTDYIDILYCHWYDWDTSVEEFMDSLHNLVVSGKVLHLGISDAPAWVVSRANQYALDHGKTPFCIYQGQWNLTKRSFERDIIPMARELVSIYIFSVSLSHGRSLSSKSPIQYCRPLGLALAPWDVLAGGRYRTDAEDKARREAGQTGRTAFTQDGQWERNEDERKVSLALEKVAAEVGAKTIQAVAIAYHLQKTPYVFPIVGGRRVENLLKNIEALEITLSKEQIEYLESVLPFDVGFPGWLIGNGMKEHPVIAASAPLTSWPRAEPIKPNKPA</sequence>
<reference evidence="5 6" key="1">
    <citation type="submission" date="2019-02" db="EMBL/GenBank/DDBJ databases">
        <title>Genome sequencing of the rare red list fungi Bondarzewia mesenterica.</title>
        <authorList>
            <person name="Buettner E."/>
            <person name="Kellner H."/>
        </authorList>
    </citation>
    <scope>NUCLEOTIDE SEQUENCE [LARGE SCALE GENOMIC DNA]</scope>
    <source>
        <strain evidence="5 6">DSM 108281</strain>
    </source>
</reference>
<evidence type="ECO:0000256" key="3">
    <source>
        <dbReference type="SAM" id="MobiDB-lite"/>
    </source>
</evidence>
<feature type="domain" description="NADP-dependent oxidoreductase" evidence="4">
    <location>
        <begin position="3"/>
        <end position="202"/>
    </location>
</feature>
<name>A0A4S4LP59_9AGAM</name>
<evidence type="ECO:0000313" key="6">
    <source>
        <dbReference type="Proteomes" id="UP000310158"/>
    </source>
</evidence>
<accession>A0A4S4LP59</accession>
<comment type="caution">
    <text evidence="5">The sequence shown here is derived from an EMBL/GenBank/DDBJ whole genome shotgun (WGS) entry which is preliminary data.</text>
</comment>
<dbReference type="Proteomes" id="UP000310158">
    <property type="component" value="Unassembled WGS sequence"/>
</dbReference>
<evidence type="ECO:0000259" key="4">
    <source>
        <dbReference type="Pfam" id="PF00248"/>
    </source>
</evidence>
<dbReference type="GO" id="GO:0016491">
    <property type="term" value="F:oxidoreductase activity"/>
    <property type="evidence" value="ECO:0007669"/>
    <property type="project" value="UniProtKB-KW"/>
</dbReference>
<proteinExistence type="inferred from homology"/>
<keyword evidence="6" id="KW-1185">Reference proteome</keyword>
<dbReference type="SUPFAM" id="SSF51430">
    <property type="entry name" value="NAD(P)-linked oxidoreductase"/>
    <property type="match status" value="1"/>
</dbReference>
<dbReference type="PANTHER" id="PTHR43364">
    <property type="entry name" value="NADH-SPECIFIC METHYLGLYOXAL REDUCTASE-RELATED"/>
    <property type="match status" value="1"/>
</dbReference>
<evidence type="ECO:0000313" key="5">
    <source>
        <dbReference type="EMBL" id="THH13999.1"/>
    </source>
</evidence>
<dbReference type="Pfam" id="PF00248">
    <property type="entry name" value="Aldo_ket_red"/>
    <property type="match status" value="2"/>
</dbReference>
<evidence type="ECO:0000256" key="1">
    <source>
        <dbReference type="ARBA" id="ARBA00023002"/>
    </source>
</evidence>
<dbReference type="PANTHER" id="PTHR43364:SF2">
    <property type="entry name" value="ARYL-ALCOHOL DEHYDROGENASE AAD10-RELATED"/>
    <property type="match status" value="1"/>
</dbReference>
<dbReference type="InterPro" id="IPR036812">
    <property type="entry name" value="NAD(P)_OxRdtase_dom_sf"/>
</dbReference>
<dbReference type="AlphaFoldDB" id="A0A4S4LP59"/>